<feature type="non-terminal residue" evidence="1">
    <location>
        <position position="47"/>
    </location>
</feature>
<proteinExistence type="predicted"/>
<reference evidence="1" key="1">
    <citation type="submission" date="2018-05" db="EMBL/GenBank/DDBJ databases">
        <authorList>
            <person name="Lanie J.A."/>
            <person name="Ng W.-L."/>
            <person name="Kazmierczak K.M."/>
            <person name="Andrzejewski T.M."/>
            <person name="Davidsen T.M."/>
            <person name="Wayne K.J."/>
            <person name="Tettelin H."/>
            <person name="Glass J.I."/>
            <person name="Rusch D."/>
            <person name="Podicherti R."/>
            <person name="Tsui H.-C.T."/>
            <person name="Winkler M.E."/>
        </authorList>
    </citation>
    <scope>NUCLEOTIDE SEQUENCE</scope>
</reference>
<gene>
    <name evidence="1" type="ORF">METZ01_LOCUS360325</name>
</gene>
<sequence>SKQCTPLYLKTVKKLKLLAMKRLNMTVKHTQQLICLTPLRKATTANS</sequence>
<dbReference type="EMBL" id="UINC01127995">
    <property type="protein sequence ID" value="SVD07471.1"/>
    <property type="molecule type" value="Genomic_DNA"/>
</dbReference>
<evidence type="ECO:0000313" key="1">
    <source>
        <dbReference type="EMBL" id="SVD07471.1"/>
    </source>
</evidence>
<protein>
    <submittedName>
        <fullName evidence="1">Uncharacterized protein</fullName>
    </submittedName>
</protein>
<feature type="non-terminal residue" evidence="1">
    <location>
        <position position="1"/>
    </location>
</feature>
<organism evidence="1">
    <name type="scientific">marine metagenome</name>
    <dbReference type="NCBI Taxonomy" id="408172"/>
    <lineage>
        <taxon>unclassified sequences</taxon>
        <taxon>metagenomes</taxon>
        <taxon>ecological metagenomes</taxon>
    </lineage>
</organism>
<accession>A0A382SEZ9</accession>
<dbReference type="AlphaFoldDB" id="A0A382SEZ9"/>
<name>A0A382SEZ9_9ZZZZ</name>